<feature type="compositionally biased region" description="Gly residues" evidence="7">
    <location>
        <begin position="72"/>
        <end position="86"/>
    </location>
</feature>
<dbReference type="InterPro" id="IPR045214">
    <property type="entry name" value="Surf1/Surf4"/>
</dbReference>
<name>A0ABN3NR69_9ACTN</name>
<accession>A0ABN3NR69</accession>
<gene>
    <name evidence="8" type="ORF">GCM10010201_34350</name>
</gene>
<evidence type="ECO:0000256" key="6">
    <source>
        <dbReference type="RuleBase" id="RU363076"/>
    </source>
</evidence>
<evidence type="ECO:0000256" key="4">
    <source>
        <dbReference type="ARBA" id="ARBA00022989"/>
    </source>
</evidence>
<reference evidence="8 9" key="1">
    <citation type="journal article" date="2019" name="Int. J. Syst. Evol. Microbiol.">
        <title>The Global Catalogue of Microorganisms (GCM) 10K type strain sequencing project: providing services to taxonomists for standard genome sequencing and annotation.</title>
        <authorList>
            <consortium name="The Broad Institute Genomics Platform"/>
            <consortium name="The Broad Institute Genome Sequencing Center for Infectious Disease"/>
            <person name="Wu L."/>
            <person name="Ma J."/>
        </authorList>
    </citation>
    <scope>NUCLEOTIDE SEQUENCE [LARGE SCALE GENOMIC DNA]</scope>
    <source>
        <strain evidence="8 9">JCM 3367</strain>
    </source>
</reference>
<dbReference type="PANTHER" id="PTHR23427">
    <property type="entry name" value="SURFEIT LOCUS PROTEIN"/>
    <property type="match status" value="1"/>
</dbReference>
<comment type="similarity">
    <text evidence="2 6">Belongs to the SURF1 family.</text>
</comment>
<comment type="subcellular location">
    <subcellularLocation>
        <location evidence="6">Cell membrane</location>
        <topology evidence="6">Multi-pass membrane protein</topology>
    </subcellularLocation>
    <subcellularLocation>
        <location evidence="1">Membrane</location>
    </subcellularLocation>
</comment>
<comment type="caution">
    <text evidence="6">Lacks conserved residue(s) required for the propagation of feature annotation.</text>
</comment>
<dbReference type="InterPro" id="IPR002994">
    <property type="entry name" value="Surf1/Shy1"/>
</dbReference>
<proteinExistence type="inferred from homology"/>
<evidence type="ECO:0000256" key="5">
    <source>
        <dbReference type="ARBA" id="ARBA00023136"/>
    </source>
</evidence>
<dbReference type="PANTHER" id="PTHR23427:SF2">
    <property type="entry name" value="SURFEIT LOCUS PROTEIN 1"/>
    <property type="match status" value="1"/>
</dbReference>
<sequence length="279" mass="29516">MYRFLLTPRWLGLAALTMALVGLMALAGQWQHDRYQARTATNAKISAARTAPATPIEATVPGPPARPRPGDGPVGAAGDGPTGAGAVGPAPDADRLWSPVSVTGRYRADADILVRGRRSEGRLGFEVLTPLTLADGTAILVDRGWVQVTAGDARSRPAVPRAPAGPVTVVGRLAPGERGAQPIDIFEGRIEVRQVTLAPLAERLGLPLYGVYLLADQDQPGAASLVAVPSPEQSTWQNLGYVIQWWIFAAMTVFGFGWLARREARGPVARAVQPVDRAA</sequence>
<feature type="transmembrane region" description="Helical" evidence="6">
    <location>
        <begin position="239"/>
        <end position="260"/>
    </location>
</feature>
<dbReference type="CDD" id="cd06662">
    <property type="entry name" value="SURF1"/>
    <property type="match status" value="1"/>
</dbReference>
<dbReference type="EMBL" id="BAAARY010000030">
    <property type="protein sequence ID" value="GAA2532022.1"/>
    <property type="molecule type" value="Genomic_DNA"/>
</dbReference>
<evidence type="ECO:0000256" key="7">
    <source>
        <dbReference type="SAM" id="MobiDB-lite"/>
    </source>
</evidence>
<dbReference type="PROSITE" id="PS50895">
    <property type="entry name" value="SURF1"/>
    <property type="match status" value="1"/>
</dbReference>
<keyword evidence="9" id="KW-1185">Reference proteome</keyword>
<evidence type="ECO:0000256" key="3">
    <source>
        <dbReference type="ARBA" id="ARBA00022692"/>
    </source>
</evidence>
<comment type="caution">
    <text evidence="8">The sequence shown here is derived from an EMBL/GenBank/DDBJ whole genome shotgun (WGS) entry which is preliminary data.</text>
</comment>
<keyword evidence="5 6" id="KW-0472">Membrane</keyword>
<evidence type="ECO:0000313" key="8">
    <source>
        <dbReference type="EMBL" id="GAA2532022.1"/>
    </source>
</evidence>
<evidence type="ECO:0000256" key="2">
    <source>
        <dbReference type="ARBA" id="ARBA00007165"/>
    </source>
</evidence>
<keyword evidence="4 6" id="KW-1133">Transmembrane helix</keyword>
<keyword evidence="3 6" id="KW-0812">Transmembrane</keyword>
<dbReference type="Proteomes" id="UP001499978">
    <property type="component" value="Unassembled WGS sequence"/>
</dbReference>
<dbReference type="Pfam" id="PF02104">
    <property type="entry name" value="SURF1"/>
    <property type="match status" value="1"/>
</dbReference>
<keyword evidence="6" id="KW-1003">Cell membrane</keyword>
<feature type="region of interest" description="Disordered" evidence="7">
    <location>
        <begin position="46"/>
        <end position="94"/>
    </location>
</feature>
<evidence type="ECO:0000313" key="9">
    <source>
        <dbReference type="Proteomes" id="UP001499978"/>
    </source>
</evidence>
<organism evidence="8 9">
    <name type="scientific">Pilimelia columellifera subsp. columellifera</name>
    <dbReference type="NCBI Taxonomy" id="706583"/>
    <lineage>
        <taxon>Bacteria</taxon>
        <taxon>Bacillati</taxon>
        <taxon>Actinomycetota</taxon>
        <taxon>Actinomycetes</taxon>
        <taxon>Micromonosporales</taxon>
        <taxon>Micromonosporaceae</taxon>
        <taxon>Pilimelia</taxon>
    </lineage>
</organism>
<evidence type="ECO:0000256" key="1">
    <source>
        <dbReference type="ARBA" id="ARBA00004370"/>
    </source>
</evidence>
<protein>
    <recommendedName>
        <fullName evidence="6">SURF1-like protein</fullName>
    </recommendedName>
</protein>